<protein>
    <submittedName>
        <fullName evidence="1">Uncharacterized protein</fullName>
    </submittedName>
</protein>
<dbReference type="AlphaFoldDB" id="A0A286RBB6"/>
<dbReference type="KEGG" id="ttf:THTE_0648"/>
<name>A0A286RBB6_9BACT</name>
<keyword evidence="2" id="KW-1185">Reference proteome</keyword>
<reference evidence="1 2" key="1">
    <citation type="journal article" name="Front. Microbiol.">
        <title>Sugar Metabolism of the First Thermophilic Planctomycete Thermogutta terrifontis: Comparative Genomic and Transcriptomic Approaches.</title>
        <authorList>
            <person name="Elcheninov A.G."/>
            <person name="Menzel P."/>
            <person name="Gudbergsdottir S.R."/>
            <person name="Slesarev A.I."/>
            <person name="Kadnikov V.V."/>
            <person name="Krogh A."/>
            <person name="Bonch-Osmolovskaya E.A."/>
            <person name="Peng X."/>
            <person name="Kublanov I.V."/>
        </authorList>
    </citation>
    <scope>NUCLEOTIDE SEQUENCE [LARGE SCALE GENOMIC DNA]</scope>
    <source>
        <strain evidence="1 2">R1</strain>
    </source>
</reference>
<proteinExistence type="predicted"/>
<evidence type="ECO:0000313" key="2">
    <source>
        <dbReference type="Proteomes" id="UP000215086"/>
    </source>
</evidence>
<accession>A0A286RBB6</accession>
<evidence type="ECO:0000313" key="1">
    <source>
        <dbReference type="EMBL" id="ASV73250.1"/>
    </source>
</evidence>
<sequence>MEKVAAGEGSLPAPPVGNAIAAATGIAQKKLDRQHRGKLLSVMEVSP</sequence>
<gene>
    <name evidence="1" type="ORF">THTE_0648</name>
</gene>
<organism evidence="1 2">
    <name type="scientific">Thermogutta terrifontis</name>
    <dbReference type="NCBI Taxonomy" id="1331910"/>
    <lineage>
        <taxon>Bacteria</taxon>
        <taxon>Pseudomonadati</taxon>
        <taxon>Planctomycetota</taxon>
        <taxon>Planctomycetia</taxon>
        <taxon>Pirellulales</taxon>
        <taxon>Thermoguttaceae</taxon>
        <taxon>Thermogutta</taxon>
    </lineage>
</organism>
<dbReference type="EMBL" id="CP018477">
    <property type="protein sequence ID" value="ASV73250.1"/>
    <property type="molecule type" value="Genomic_DNA"/>
</dbReference>
<dbReference type="Proteomes" id="UP000215086">
    <property type="component" value="Chromosome"/>
</dbReference>